<dbReference type="KEGG" id="tpro:Ga0080559_TMP1183"/>
<dbReference type="NCBIfam" id="TIGR02427">
    <property type="entry name" value="protocat_pcaD"/>
    <property type="match status" value="1"/>
</dbReference>
<keyword evidence="4" id="KW-1185">Reference proteome</keyword>
<dbReference type="EMBL" id="CP014796">
    <property type="protein sequence ID" value="APX21979.1"/>
    <property type="molecule type" value="Genomic_DNA"/>
</dbReference>
<proteinExistence type="predicted"/>
<dbReference type="Pfam" id="PF12697">
    <property type="entry name" value="Abhydrolase_6"/>
    <property type="match status" value="1"/>
</dbReference>
<dbReference type="STRING" id="1229727.Ga0080559_TMP1183"/>
<dbReference type="GO" id="GO:0042952">
    <property type="term" value="P:beta-ketoadipate pathway"/>
    <property type="evidence" value="ECO:0007669"/>
    <property type="project" value="InterPro"/>
</dbReference>
<organism evidence="3 4">
    <name type="scientific">Salipiger profundus</name>
    <dbReference type="NCBI Taxonomy" id="1229727"/>
    <lineage>
        <taxon>Bacteria</taxon>
        <taxon>Pseudomonadati</taxon>
        <taxon>Pseudomonadota</taxon>
        <taxon>Alphaproteobacteria</taxon>
        <taxon>Rhodobacterales</taxon>
        <taxon>Roseobacteraceae</taxon>
        <taxon>Salipiger</taxon>
    </lineage>
</organism>
<dbReference type="PANTHER" id="PTHR43798:SF31">
    <property type="entry name" value="AB HYDROLASE SUPERFAMILY PROTEIN YCLE"/>
    <property type="match status" value="1"/>
</dbReference>
<dbReference type="InterPro" id="IPR029058">
    <property type="entry name" value="AB_hydrolase_fold"/>
</dbReference>
<dbReference type="AlphaFoldDB" id="A0A1U7D1F7"/>
<dbReference type="Gene3D" id="3.40.50.1820">
    <property type="entry name" value="alpha/beta hydrolase"/>
    <property type="match status" value="1"/>
</dbReference>
<evidence type="ECO:0000313" key="4">
    <source>
        <dbReference type="Proteomes" id="UP000186559"/>
    </source>
</evidence>
<reference evidence="3 4" key="1">
    <citation type="submission" date="2016-03" db="EMBL/GenBank/DDBJ databases">
        <title>Deep-sea bacteria in the southern Pacific.</title>
        <authorList>
            <person name="Tang K."/>
        </authorList>
    </citation>
    <scope>NUCLEOTIDE SEQUENCE [LARGE SCALE GENOMIC DNA]</scope>
    <source>
        <strain evidence="3 4">JLT2016</strain>
    </source>
</reference>
<dbReference type="SUPFAM" id="SSF53474">
    <property type="entry name" value="alpha/beta-Hydrolases"/>
    <property type="match status" value="1"/>
</dbReference>
<dbReference type="EC" id="3.1.1.24" evidence="3"/>
<dbReference type="InterPro" id="IPR026968">
    <property type="entry name" value="PcaD/CatD"/>
</dbReference>
<gene>
    <name evidence="3" type="ORF">Ga0080559_TMP1183</name>
</gene>
<sequence length="263" mass="28280">MQMADLGDIRLHYRLDGPEDGAPLVFSNALGSDFRIWDKVVARLPGSLRILRYDTRGHGLSDAPEGPYSMGSLVRDLERLMEHVDMRDAVVVGLSLGGMIAQGLAAKRLDLVRALVLSNTACKIGTRDIWADRIATVTEGGTAALAEGTLQRWFSPPFHDTPEITGWRHMLERSDRTGYVGCCHAIAGTDFMTPTSGLRLAAMGIAGSADGSTPPDLVRETTELIPGARFELIRGAGHLPCIETPDAYAALLTDFLTAQGHAG</sequence>
<evidence type="ECO:0000259" key="2">
    <source>
        <dbReference type="Pfam" id="PF12697"/>
    </source>
</evidence>
<dbReference type="RefSeq" id="WP_076622483.1">
    <property type="nucleotide sequence ID" value="NZ_BMEW01000003.1"/>
</dbReference>
<dbReference type="InterPro" id="IPR000073">
    <property type="entry name" value="AB_hydrolase_1"/>
</dbReference>
<keyword evidence="1 3" id="KW-0378">Hydrolase</keyword>
<evidence type="ECO:0000256" key="1">
    <source>
        <dbReference type="ARBA" id="ARBA00022801"/>
    </source>
</evidence>
<accession>A0A1U7D1F7</accession>
<dbReference type="GO" id="GO:0047570">
    <property type="term" value="F:3-oxoadipate enol-lactonase activity"/>
    <property type="evidence" value="ECO:0007669"/>
    <property type="project" value="UniProtKB-EC"/>
</dbReference>
<dbReference type="OrthoDB" id="9793083at2"/>
<evidence type="ECO:0000313" key="3">
    <source>
        <dbReference type="EMBL" id="APX21979.1"/>
    </source>
</evidence>
<dbReference type="GO" id="GO:0016020">
    <property type="term" value="C:membrane"/>
    <property type="evidence" value="ECO:0007669"/>
    <property type="project" value="TreeGrafter"/>
</dbReference>
<dbReference type="InterPro" id="IPR050266">
    <property type="entry name" value="AB_hydrolase_sf"/>
</dbReference>
<dbReference type="Proteomes" id="UP000186559">
    <property type="component" value="Chromosome"/>
</dbReference>
<feature type="domain" description="AB hydrolase-1" evidence="2">
    <location>
        <begin position="35"/>
        <end position="250"/>
    </location>
</feature>
<name>A0A1U7D1F7_9RHOB</name>
<dbReference type="PANTHER" id="PTHR43798">
    <property type="entry name" value="MONOACYLGLYCEROL LIPASE"/>
    <property type="match status" value="1"/>
</dbReference>
<protein>
    <submittedName>
        <fullName evidence="3">3-oxoadipate enol-lactonase</fullName>
        <ecNumber evidence="3">3.1.1.24</ecNumber>
    </submittedName>
</protein>